<feature type="region of interest" description="Disordered" evidence="1">
    <location>
        <begin position="1"/>
        <end position="70"/>
    </location>
</feature>
<gene>
    <name evidence="2" type="ORF">PXEA_LOCUS15664</name>
</gene>
<accession>A0A448WX02</accession>
<dbReference type="EMBL" id="CAAALY010055313">
    <property type="protein sequence ID" value="VEL22224.1"/>
    <property type="molecule type" value="Genomic_DNA"/>
</dbReference>
<evidence type="ECO:0000313" key="2">
    <source>
        <dbReference type="EMBL" id="VEL22224.1"/>
    </source>
</evidence>
<keyword evidence="3" id="KW-1185">Reference proteome</keyword>
<sequence>MRRYVFVTRRPDWLGRKPSRGDADPASENSPSFTHTHPQPFTPNESELNNLLNRPTALKDTFSARPYRQG</sequence>
<protein>
    <submittedName>
        <fullName evidence="2">Uncharacterized protein</fullName>
    </submittedName>
</protein>
<proteinExistence type="predicted"/>
<dbReference type="Proteomes" id="UP000784294">
    <property type="component" value="Unassembled WGS sequence"/>
</dbReference>
<organism evidence="2 3">
    <name type="scientific">Protopolystoma xenopodis</name>
    <dbReference type="NCBI Taxonomy" id="117903"/>
    <lineage>
        <taxon>Eukaryota</taxon>
        <taxon>Metazoa</taxon>
        <taxon>Spiralia</taxon>
        <taxon>Lophotrochozoa</taxon>
        <taxon>Platyhelminthes</taxon>
        <taxon>Monogenea</taxon>
        <taxon>Polyopisthocotylea</taxon>
        <taxon>Polystomatidea</taxon>
        <taxon>Polystomatidae</taxon>
        <taxon>Protopolystoma</taxon>
    </lineage>
</organism>
<feature type="compositionally biased region" description="Polar residues" evidence="1">
    <location>
        <begin position="27"/>
        <end position="53"/>
    </location>
</feature>
<reference evidence="2" key="1">
    <citation type="submission" date="2018-11" db="EMBL/GenBank/DDBJ databases">
        <authorList>
            <consortium name="Pathogen Informatics"/>
        </authorList>
    </citation>
    <scope>NUCLEOTIDE SEQUENCE</scope>
</reference>
<comment type="caution">
    <text evidence="2">The sequence shown here is derived from an EMBL/GenBank/DDBJ whole genome shotgun (WGS) entry which is preliminary data.</text>
</comment>
<feature type="compositionally biased region" description="Basic and acidic residues" evidence="1">
    <location>
        <begin position="9"/>
        <end position="23"/>
    </location>
</feature>
<name>A0A448WX02_9PLAT</name>
<evidence type="ECO:0000313" key="3">
    <source>
        <dbReference type="Proteomes" id="UP000784294"/>
    </source>
</evidence>
<evidence type="ECO:0000256" key="1">
    <source>
        <dbReference type="SAM" id="MobiDB-lite"/>
    </source>
</evidence>
<dbReference type="AlphaFoldDB" id="A0A448WX02"/>